<organism evidence="3 4">
    <name type="scientific">Trichocoleus desertorum GB2-A4</name>
    <dbReference type="NCBI Taxonomy" id="2933944"/>
    <lineage>
        <taxon>Bacteria</taxon>
        <taxon>Bacillati</taxon>
        <taxon>Cyanobacteriota</taxon>
        <taxon>Cyanophyceae</taxon>
        <taxon>Leptolyngbyales</taxon>
        <taxon>Trichocoleusaceae</taxon>
        <taxon>Trichocoleus</taxon>
    </lineage>
</organism>
<evidence type="ECO:0000313" key="3">
    <source>
        <dbReference type="EMBL" id="MEP0820435.1"/>
    </source>
</evidence>
<evidence type="ECO:0000256" key="1">
    <source>
        <dbReference type="SAM" id="Coils"/>
    </source>
</evidence>
<evidence type="ECO:0000256" key="2">
    <source>
        <dbReference type="SAM" id="MobiDB-lite"/>
    </source>
</evidence>
<keyword evidence="1" id="KW-0175">Coiled coil</keyword>
<feature type="coiled-coil region" evidence="1">
    <location>
        <begin position="18"/>
        <end position="52"/>
    </location>
</feature>
<dbReference type="Proteomes" id="UP001464891">
    <property type="component" value="Unassembled WGS sequence"/>
</dbReference>
<accession>A0ABV0JF72</accession>
<comment type="caution">
    <text evidence="3">The sequence shown here is derived from an EMBL/GenBank/DDBJ whole genome shotgun (WGS) entry which is preliminary data.</text>
</comment>
<evidence type="ECO:0000313" key="4">
    <source>
        <dbReference type="Proteomes" id="UP001464891"/>
    </source>
</evidence>
<feature type="compositionally biased region" description="Low complexity" evidence="2">
    <location>
        <begin position="208"/>
        <end position="235"/>
    </location>
</feature>
<keyword evidence="4" id="KW-1185">Reference proteome</keyword>
<feature type="region of interest" description="Disordered" evidence="2">
    <location>
        <begin position="204"/>
        <end position="235"/>
    </location>
</feature>
<dbReference type="EMBL" id="JAMPKM010000029">
    <property type="protein sequence ID" value="MEP0820435.1"/>
    <property type="molecule type" value="Genomic_DNA"/>
</dbReference>
<proteinExistence type="predicted"/>
<protein>
    <submittedName>
        <fullName evidence="3">Uncharacterized protein</fullName>
    </submittedName>
</protein>
<reference evidence="3 4" key="1">
    <citation type="submission" date="2022-04" db="EMBL/GenBank/DDBJ databases">
        <title>Positive selection, recombination, and allopatry shape intraspecific diversity of widespread and dominant cyanobacteria.</title>
        <authorList>
            <person name="Wei J."/>
            <person name="Shu W."/>
            <person name="Hu C."/>
        </authorList>
    </citation>
    <scope>NUCLEOTIDE SEQUENCE [LARGE SCALE GENOMIC DNA]</scope>
    <source>
        <strain evidence="3 4">GB2-A4</strain>
    </source>
</reference>
<name>A0ABV0JF72_9CYAN</name>
<gene>
    <name evidence="3" type="ORF">NC998_25380</name>
</gene>
<dbReference type="RefSeq" id="WP_190435217.1">
    <property type="nucleotide sequence ID" value="NZ_JAMPKM010000029.1"/>
</dbReference>
<sequence length="276" mass="30483">MDNENQNQAQDGDLSQQFIALQKDLTTAQQQRAELEAQLATANTALGQLQNENQILTAGGLDEVRLQHETRAKELEQGFLRREFNRELDQSGFSSDPDHRDFLWHRASQRLGFKGTEPVVLDANGQLAYTAVGGTVRPQGIPDLISQFRSNESTKIFFTGGSSSAPAKEDGVRWITSQQANDRQFLRKEGIDLEDYQSGKVKILPLGQSAPPSTSTKSTTSSSPTQPQGQQQVPQIPKSLLGSSVHQLRQWCTQNNVKLTDYGDMISSGRIQVIDA</sequence>